<protein>
    <recommendedName>
        <fullName evidence="5">Pyruvate,water dikinase</fullName>
    </recommendedName>
</protein>
<organism evidence="3 4">
    <name type="scientific">Amycolatopsis echigonensis</name>
    <dbReference type="NCBI Taxonomy" id="2576905"/>
    <lineage>
        <taxon>Bacteria</taxon>
        <taxon>Bacillati</taxon>
        <taxon>Actinomycetota</taxon>
        <taxon>Actinomycetes</taxon>
        <taxon>Pseudonocardiales</taxon>
        <taxon>Pseudonocardiaceae</taxon>
        <taxon>Amycolatopsis</taxon>
    </lineage>
</organism>
<sequence length="681" mass="76657">MTPDELILDAGTLAVKRSTVGSKQWRIDRATAGSGTSKTETTAQDAGRRCLDDAAAAELGVQGRRILELCDGIPQDIEWAVSDGELFILQSRDITGAGFLWEEDIESWQSAPDDEATVWSHTWAEAFWTGAVTPLFYSVRGRELRNSDERLFTLWGFEDLAKMRRFKYRRNTVYFSSDADRIYYRNLLPAQLRKHSLDNLPPDWREEAGTARFDPAKAARMYARVRALTTDHGPLRTIKSVYRFIEDRTAEANSPSAEELRRLSDHELRKEIARKIKLFEDYLTILRPAFHVYASTAFAVLRELLAAWYDGDNAYVFQDLISGLPKRTAMLQEQVDLWELAAELKRSSTVVALLEKSANGAEFFAAVREEPEGVTFCSRYDEFMAAHGHRGHQDRDLWYPRRSEDPDIDFRSLRSLVAADSPSPVDNEHRLVAKREEVTAEVIERIRAKPFGSVRAELFKAVLDYIHRFLVLRDDERPFADAITMGKKRAFAELGRRLHERNLIDEPDDFYHLAEYELYDLLDGRLPGKLLRAKVRNRRTVFDKFVARSEVPPGYLRGNVPMEVDDGTDTGLEGTFAGVGMSRGSVTGTARIVGDLRDIGRVQRGEILVCNSTDPGWTPVFGLISGLILEAGGMLSHGACLSREYGLPAVNLPGAMQKIPDGATITVNGDTGRVSVVLEDD</sequence>
<feature type="domain" description="Pyruvate phosphate dikinase AMP/ATP-binding" evidence="2">
    <location>
        <begin position="2"/>
        <end position="96"/>
    </location>
</feature>
<evidence type="ECO:0000259" key="2">
    <source>
        <dbReference type="Pfam" id="PF01326"/>
    </source>
</evidence>
<dbReference type="InterPro" id="IPR002192">
    <property type="entry name" value="PPDK_AMP/ATP-bd"/>
</dbReference>
<dbReference type="Pfam" id="PF00391">
    <property type="entry name" value="PEP-utilizers"/>
    <property type="match status" value="1"/>
</dbReference>
<feature type="domain" description="PEP-utilising enzyme mobile" evidence="1">
    <location>
        <begin position="603"/>
        <end position="672"/>
    </location>
</feature>
<dbReference type="GO" id="GO:0016301">
    <property type="term" value="F:kinase activity"/>
    <property type="evidence" value="ECO:0007669"/>
    <property type="project" value="InterPro"/>
</dbReference>
<dbReference type="InterPro" id="IPR051549">
    <property type="entry name" value="PEP_Utilizing_Enz"/>
</dbReference>
<dbReference type="Proteomes" id="UP000550260">
    <property type="component" value="Unassembled WGS sequence"/>
</dbReference>
<dbReference type="SUPFAM" id="SSF52009">
    <property type="entry name" value="Phosphohistidine domain"/>
    <property type="match status" value="1"/>
</dbReference>
<proteinExistence type="predicted"/>
<evidence type="ECO:0000313" key="3">
    <source>
        <dbReference type="EMBL" id="MBB2502365.1"/>
    </source>
</evidence>
<reference evidence="3 4" key="1">
    <citation type="submission" date="2020-08" db="EMBL/GenBank/DDBJ databases">
        <title>Amycolatopsis echigonensis JCM 21831.</title>
        <authorList>
            <person name="Tedsree N."/>
            <person name="Kuncharoen N."/>
            <person name="Likhitwitayawuid K."/>
            <person name="Tanasupawat S."/>
        </authorList>
    </citation>
    <scope>NUCLEOTIDE SEQUENCE [LARGE SCALE GENOMIC DNA]</scope>
    <source>
        <strain evidence="3 4">JCM 21831</strain>
    </source>
</reference>
<dbReference type="Gene3D" id="3.30.470.20">
    <property type="entry name" value="ATP-grasp fold, B domain"/>
    <property type="match status" value="1"/>
</dbReference>
<dbReference type="PANTHER" id="PTHR43615">
    <property type="entry name" value="PHOSPHOENOLPYRUVATE SYNTHASE-RELATED"/>
    <property type="match status" value="1"/>
</dbReference>
<dbReference type="PANTHER" id="PTHR43615:SF1">
    <property type="entry name" value="PPDK_N DOMAIN-CONTAINING PROTEIN"/>
    <property type="match status" value="1"/>
</dbReference>
<accession>A0A8E2B6H4</accession>
<dbReference type="SUPFAM" id="SSF56059">
    <property type="entry name" value="Glutathione synthetase ATP-binding domain-like"/>
    <property type="match status" value="1"/>
</dbReference>
<dbReference type="Pfam" id="PF01326">
    <property type="entry name" value="PPDK_N"/>
    <property type="match status" value="1"/>
</dbReference>
<evidence type="ECO:0000259" key="1">
    <source>
        <dbReference type="Pfam" id="PF00391"/>
    </source>
</evidence>
<name>A0A8E2B6H4_9PSEU</name>
<dbReference type="InterPro" id="IPR008279">
    <property type="entry name" value="PEP-util_enz_mobile_dom"/>
</dbReference>
<evidence type="ECO:0000313" key="4">
    <source>
        <dbReference type="Proteomes" id="UP000550260"/>
    </source>
</evidence>
<dbReference type="GO" id="GO:0005524">
    <property type="term" value="F:ATP binding"/>
    <property type="evidence" value="ECO:0007669"/>
    <property type="project" value="InterPro"/>
</dbReference>
<evidence type="ECO:0008006" key="5">
    <source>
        <dbReference type="Google" id="ProtNLM"/>
    </source>
</evidence>
<gene>
    <name evidence="3" type="ORF">H5411_24905</name>
</gene>
<dbReference type="EMBL" id="JACJHR010000037">
    <property type="protein sequence ID" value="MBB2502365.1"/>
    <property type="molecule type" value="Genomic_DNA"/>
</dbReference>
<dbReference type="AlphaFoldDB" id="A0A8E2B6H4"/>
<dbReference type="Gene3D" id="3.50.30.10">
    <property type="entry name" value="Phosphohistidine domain"/>
    <property type="match status" value="1"/>
</dbReference>
<dbReference type="InterPro" id="IPR036637">
    <property type="entry name" value="Phosphohistidine_dom_sf"/>
</dbReference>
<comment type="caution">
    <text evidence="3">The sequence shown here is derived from an EMBL/GenBank/DDBJ whole genome shotgun (WGS) entry which is preliminary data.</text>
</comment>